<evidence type="ECO:0000313" key="2">
    <source>
        <dbReference type="Proteomes" id="UP000441754"/>
    </source>
</evidence>
<dbReference type="Proteomes" id="UP000441754">
    <property type="component" value="Unassembled WGS sequence"/>
</dbReference>
<organism evidence="1 2">
    <name type="scientific">Larkinella terrae</name>
    <dbReference type="NCBI Taxonomy" id="2025311"/>
    <lineage>
        <taxon>Bacteria</taxon>
        <taxon>Pseudomonadati</taxon>
        <taxon>Bacteroidota</taxon>
        <taxon>Cytophagia</taxon>
        <taxon>Cytophagales</taxon>
        <taxon>Spirosomataceae</taxon>
        <taxon>Larkinella</taxon>
    </lineage>
</organism>
<dbReference type="AlphaFoldDB" id="A0A7K0ENF6"/>
<proteinExistence type="predicted"/>
<dbReference type="RefSeq" id="WP_154176746.1">
    <property type="nucleotide sequence ID" value="NZ_WJXZ01000012.1"/>
</dbReference>
<gene>
    <name evidence="1" type="ORF">GJJ30_18880</name>
</gene>
<accession>A0A7K0ENF6</accession>
<evidence type="ECO:0000313" key="1">
    <source>
        <dbReference type="EMBL" id="MRS63373.1"/>
    </source>
</evidence>
<comment type="caution">
    <text evidence="1">The sequence shown here is derived from an EMBL/GenBank/DDBJ whole genome shotgun (WGS) entry which is preliminary data.</text>
</comment>
<keyword evidence="2" id="KW-1185">Reference proteome</keyword>
<name>A0A7K0ENF6_9BACT</name>
<reference evidence="1 2" key="1">
    <citation type="journal article" date="2018" name="Antonie Van Leeuwenhoek">
        <title>Larkinella terrae sp. nov., isolated from soil on Jeju Island, South Korea.</title>
        <authorList>
            <person name="Ten L.N."/>
            <person name="Jeon J."/>
            <person name="Park S.J."/>
            <person name="Park S."/>
            <person name="Lee S.Y."/>
            <person name="Kim M.K."/>
            <person name="Jung H.Y."/>
        </authorList>
    </citation>
    <scope>NUCLEOTIDE SEQUENCE [LARGE SCALE GENOMIC DNA]</scope>
    <source>
        <strain evidence="1 2">KCTC 52001</strain>
    </source>
</reference>
<dbReference type="OrthoDB" id="1489643at2"/>
<protein>
    <submittedName>
        <fullName evidence="1">Uncharacterized protein</fullName>
    </submittedName>
</protein>
<sequence length="706" mass="82537">MEKQTNVEKLKIEFEQIKNYEDRITFCLENFHPGPCENTAPGVCTYLFQNIENEDVKNCAVSSLPFHPSGLTDWPLFISTMPQTPEEWQLNNQLFYEYVEKTWFTEKKAEAANKAYTHRKAQFCKRIANTIDHDEILKEEIENVINQYEQPGIVLDEMFIHFNLQIKTFRERRRGIVLMFPKEQDKWFSSFGSLMKIIEADQAYRYYTYLRKLQQTHNWVQTLRAKAYEETSYCLDKEFIKSYDSQFLTDQIKEEGYFPINSFGNHVRVYLGPLAAFLISENAKVKNSETQAIETVNGTQFIECYVTGFKKGAEYFDSRYRVPPSILFGPEAKEFGDGLHFQYYHSKKRLGGWNYWRKWTPRIINYESVNQYGYYAGIISRFEDMACEYPDYFKKYVFPSCKPSKDETEEENEKIGGKVVAEIVVPGFDDPAKMQRGITSLVHQFNIHKGQPIPYLHPFLWHTKFRHPNSSEYTLEVNNDEIITDDAGNVTERRKVPMTDKDIDEAFITFITSCHTNQIVPFLTFQFEKYYNKLKAKESAQPFFDHVIKLADLAINRGILYKTEMDAFSRWITNNPHYNHNPINSSAENKTISTIAANQYSSFSDLFFDKQEIGVCVDALRKIGQPVIGAGVHWIGRKGSKSILVAWIDRLEYCNKIRIVSDRRQLVPLLNAYFPNLNFGAEGRQFGEKNAIYDRFRIEFASLILP</sequence>
<dbReference type="EMBL" id="WJXZ01000012">
    <property type="protein sequence ID" value="MRS63373.1"/>
    <property type="molecule type" value="Genomic_DNA"/>
</dbReference>